<dbReference type="Gene3D" id="2.60.120.920">
    <property type="match status" value="1"/>
</dbReference>
<evidence type="ECO:0000256" key="2">
    <source>
        <dbReference type="SAM" id="SignalP"/>
    </source>
</evidence>
<dbReference type="CDD" id="cd12885">
    <property type="entry name" value="SPRY_RanBP_like"/>
    <property type="match status" value="1"/>
</dbReference>
<dbReference type="EMBL" id="JBICCN010000168">
    <property type="protein sequence ID" value="KAL3088117.1"/>
    <property type="molecule type" value="Genomic_DNA"/>
</dbReference>
<dbReference type="AlphaFoldDB" id="A0ABD2JC66"/>
<dbReference type="InterPro" id="IPR044736">
    <property type="entry name" value="Gid1/RanBPM/SPLA_SPRY"/>
</dbReference>
<gene>
    <name evidence="4" type="ORF">niasHS_009403</name>
</gene>
<evidence type="ECO:0000313" key="5">
    <source>
        <dbReference type="Proteomes" id="UP001620645"/>
    </source>
</evidence>
<dbReference type="InterPro" id="IPR013320">
    <property type="entry name" value="ConA-like_dom_sf"/>
</dbReference>
<sequence length="269" mass="30441">MAVPYFALFLLFLYAQQFSSKPGVVEENEVNLNGTTNSISLNGSKGNELAPTDVEELSGKLKEIEQNMTKLQNENENLREKNAELEQQTQQTPAEPKNHWCLNKSASEFFIFKPNYLKAVHRGAENSYQFLFAEFVLVPHFGIVYYEIKIIRRQAIKSDTMSIGLWSKSAGTFYRYYSDGTVYGHNGNAFVGHPSFEEGDTIGCGVNLTSMEAIYTKNGQPLNTLYVFVFETDLLPYAFMFEAGDIIEANFGPNFAYKSISDIFTKQRP</sequence>
<organism evidence="4 5">
    <name type="scientific">Heterodera schachtii</name>
    <name type="common">Sugarbeet cyst nematode worm</name>
    <name type="synonym">Tylenchus schachtii</name>
    <dbReference type="NCBI Taxonomy" id="97005"/>
    <lineage>
        <taxon>Eukaryota</taxon>
        <taxon>Metazoa</taxon>
        <taxon>Ecdysozoa</taxon>
        <taxon>Nematoda</taxon>
        <taxon>Chromadorea</taxon>
        <taxon>Rhabditida</taxon>
        <taxon>Tylenchina</taxon>
        <taxon>Tylenchomorpha</taxon>
        <taxon>Tylenchoidea</taxon>
        <taxon>Heteroderidae</taxon>
        <taxon>Heteroderinae</taxon>
        <taxon>Heterodera</taxon>
    </lineage>
</organism>
<dbReference type="SMART" id="SM00449">
    <property type="entry name" value="SPRY"/>
    <property type="match status" value="1"/>
</dbReference>
<proteinExistence type="predicted"/>
<dbReference type="InterPro" id="IPR043136">
    <property type="entry name" value="B30.2/SPRY_sf"/>
</dbReference>
<dbReference type="SUPFAM" id="SSF49899">
    <property type="entry name" value="Concanavalin A-like lectins/glucanases"/>
    <property type="match status" value="1"/>
</dbReference>
<dbReference type="Proteomes" id="UP001620645">
    <property type="component" value="Unassembled WGS sequence"/>
</dbReference>
<reference evidence="4 5" key="1">
    <citation type="submission" date="2024-10" db="EMBL/GenBank/DDBJ databases">
        <authorList>
            <person name="Kim D."/>
        </authorList>
    </citation>
    <scope>NUCLEOTIDE SEQUENCE [LARGE SCALE GENOMIC DNA]</scope>
    <source>
        <strain evidence="4">Taebaek</strain>
    </source>
</reference>
<keyword evidence="2" id="KW-0732">Signal</keyword>
<feature type="coiled-coil region" evidence="1">
    <location>
        <begin position="54"/>
        <end position="95"/>
    </location>
</feature>
<feature type="domain" description="B30.2/SPRY" evidence="3">
    <location>
        <begin position="80"/>
        <end position="256"/>
    </location>
</feature>
<feature type="signal peptide" evidence="2">
    <location>
        <begin position="1"/>
        <end position="20"/>
    </location>
</feature>
<accession>A0ABD2JC66</accession>
<evidence type="ECO:0000256" key="1">
    <source>
        <dbReference type="SAM" id="Coils"/>
    </source>
</evidence>
<dbReference type="Pfam" id="PF00622">
    <property type="entry name" value="SPRY"/>
    <property type="match status" value="1"/>
</dbReference>
<keyword evidence="1" id="KW-0175">Coiled coil</keyword>
<evidence type="ECO:0000259" key="3">
    <source>
        <dbReference type="PROSITE" id="PS50188"/>
    </source>
</evidence>
<comment type="caution">
    <text evidence="4">The sequence shown here is derived from an EMBL/GenBank/DDBJ whole genome shotgun (WGS) entry which is preliminary data.</text>
</comment>
<dbReference type="InterPro" id="IPR003877">
    <property type="entry name" value="SPRY_dom"/>
</dbReference>
<protein>
    <recommendedName>
        <fullName evidence="3">B30.2/SPRY domain-containing protein</fullName>
    </recommendedName>
</protein>
<dbReference type="InterPro" id="IPR001870">
    <property type="entry name" value="B30.2/SPRY"/>
</dbReference>
<dbReference type="PROSITE" id="PS50188">
    <property type="entry name" value="B302_SPRY"/>
    <property type="match status" value="1"/>
</dbReference>
<feature type="chain" id="PRO_5044856791" description="B30.2/SPRY domain-containing protein" evidence="2">
    <location>
        <begin position="21"/>
        <end position="269"/>
    </location>
</feature>
<keyword evidence="5" id="KW-1185">Reference proteome</keyword>
<name>A0ABD2JC66_HETSC</name>
<evidence type="ECO:0000313" key="4">
    <source>
        <dbReference type="EMBL" id="KAL3088117.1"/>
    </source>
</evidence>